<dbReference type="OrthoDB" id="9768329at2"/>
<evidence type="ECO:0000313" key="10">
    <source>
        <dbReference type="EMBL" id="KGM12699.1"/>
    </source>
</evidence>
<feature type="transmembrane region" description="Helical" evidence="8">
    <location>
        <begin position="390"/>
        <end position="413"/>
    </location>
</feature>
<dbReference type="PRINTS" id="PR01437">
    <property type="entry name" value="NUOXDRDTASE4"/>
</dbReference>
<dbReference type="PANTHER" id="PTHR42703:SF1">
    <property type="entry name" value="NA(+)_H(+) ANTIPORTER SUBUNIT D1"/>
    <property type="match status" value="1"/>
</dbReference>
<evidence type="ECO:0000256" key="1">
    <source>
        <dbReference type="ARBA" id="ARBA00004651"/>
    </source>
</evidence>
<evidence type="ECO:0000256" key="5">
    <source>
        <dbReference type="ARBA" id="ARBA00022989"/>
    </source>
</evidence>
<keyword evidence="5 8" id="KW-1133">Transmembrane helix</keyword>
<dbReference type="InterPro" id="IPR001750">
    <property type="entry name" value="ND/Mrp_TM"/>
</dbReference>
<feature type="non-terminal residue" evidence="10">
    <location>
        <position position="518"/>
    </location>
</feature>
<dbReference type="EMBL" id="AXCZ01000092">
    <property type="protein sequence ID" value="KGM12699.1"/>
    <property type="molecule type" value="Genomic_DNA"/>
</dbReference>
<dbReference type="GO" id="GO:0008137">
    <property type="term" value="F:NADH dehydrogenase (ubiquinone) activity"/>
    <property type="evidence" value="ECO:0007669"/>
    <property type="project" value="InterPro"/>
</dbReference>
<name>A0A0A0BZX2_9CELL</name>
<keyword evidence="6 8" id="KW-0472">Membrane</keyword>
<feature type="transmembrane region" description="Helical" evidence="8">
    <location>
        <begin position="309"/>
        <end position="336"/>
    </location>
</feature>
<feature type="transmembrane region" description="Helical" evidence="8">
    <location>
        <begin position="258"/>
        <end position="276"/>
    </location>
</feature>
<organism evidence="10 11">
    <name type="scientific">Cellulomonas bogoriensis 69B4 = DSM 16987</name>
    <dbReference type="NCBI Taxonomy" id="1386082"/>
    <lineage>
        <taxon>Bacteria</taxon>
        <taxon>Bacillati</taxon>
        <taxon>Actinomycetota</taxon>
        <taxon>Actinomycetes</taxon>
        <taxon>Micrococcales</taxon>
        <taxon>Cellulomonadaceae</taxon>
        <taxon>Cellulomonas</taxon>
    </lineage>
</organism>
<dbReference type="InterPro" id="IPR003918">
    <property type="entry name" value="NADH_UbQ_OxRdtase"/>
</dbReference>
<dbReference type="Proteomes" id="UP000054314">
    <property type="component" value="Unassembled WGS sequence"/>
</dbReference>
<evidence type="ECO:0000256" key="2">
    <source>
        <dbReference type="ARBA" id="ARBA00005346"/>
    </source>
</evidence>
<reference evidence="10 11" key="1">
    <citation type="submission" date="2013-08" db="EMBL/GenBank/DDBJ databases">
        <title>Genome sequencing of Cellulomonas bogoriensis 69B4.</title>
        <authorList>
            <person name="Chen F."/>
            <person name="Li Y."/>
            <person name="Wang G."/>
        </authorList>
    </citation>
    <scope>NUCLEOTIDE SEQUENCE [LARGE SCALE GENOMIC DNA]</scope>
    <source>
        <strain evidence="10 11">69B4</strain>
    </source>
</reference>
<evidence type="ECO:0000256" key="7">
    <source>
        <dbReference type="RuleBase" id="RU000320"/>
    </source>
</evidence>
<feature type="transmembrane region" description="Helical" evidence="8">
    <location>
        <begin position="425"/>
        <end position="444"/>
    </location>
</feature>
<feature type="transmembrane region" description="Helical" evidence="8">
    <location>
        <begin position="149"/>
        <end position="169"/>
    </location>
</feature>
<evidence type="ECO:0000256" key="6">
    <source>
        <dbReference type="ARBA" id="ARBA00023136"/>
    </source>
</evidence>
<evidence type="ECO:0000256" key="4">
    <source>
        <dbReference type="ARBA" id="ARBA00022692"/>
    </source>
</evidence>
<keyword evidence="3" id="KW-1003">Cell membrane</keyword>
<feature type="transmembrane region" description="Helical" evidence="8">
    <location>
        <begin position="6"/>
        <end position="23"/>
    </location>
</feature>
<keyword evidence="4 7" id="KW-0812">Transmembrane</keyword>
<evidence type="ECO:0000256" key="8">
    <source>
        <dbReference type="SAM" id="Phobius"/>
    </source>
</evidence>
<feature type="transmembrane region" description="Helical" evidence="8">
    <location>
        <begin position="192"/>
        <end position="214"/>
    </location>
</feature>
<accession>A0A0A0BZX2</accession>
<keyword evidence="11" id="KW-1185">Reference proteome</keyword>
<feature type="transmembrane region" description="Helical" evidence="8">
    <location>
        <begin position="71"/>
        <end position="90"/>
    </location>
</feature>
<feature type="transmembrane region" description="Helical" evidence="8">
    <location>
        <begin position="348"/>
        <end position="370"/>
    </location>
</feature>
<dbReference type="GO" id="GO:0005886">
    <property type="term" value="C:plasma membrane"/>
    <property type="evidence" value="ECO:0007669"/>
    <property type="project" value="UniProtKB-SubCell"/>
</dbReference>
<dbReference type="GO" id="GO:0042773">
    <property type="term" value="P:ATP synthesis coupled electron transport"/>
    <property type="evidence" value="ECO:0007669"/>
    <property type="project" value="InterPro"/>
</dbReference>
<gene>
    <name evidence="10" type="ORF">N869_00005</name>
</gene>
<feature type="transmembrane region" description="Helical" evidence="8">
    <location>
        <begin position="120"/>
        <end position="137"/>
    </location>
</feature>
<feature type="transmembrane region" description="Helical" evidence="8">
    <location>
        <begin position="97"/>
        <end position="114"/>
    </location>
</feature>
<feature type="transmembrane region" description="Helical" evidence="8">
    <location>
        <begin position="226"/>
        <end position="246"/>
    </location>
</feature>
<evidence type="ECO:0000259" key="9">
    <source>
        <dbReference type="Pfam" id="PF00361"/>
    </source>
</evidence>
<evidence type="ECO:0000256" key="3">
    <source>
        <dbReference type="ARBA" id="ARBA00022475"/>
    </source>
</evidence>
<sequence length="518" mass="52304">MNAILWLAPVLTPVLVAVVLHLRPGHHASWLLALAPAPAGVLAVVGGVLPAPDLSWLLLGAELALDDVTRLLLLLTAVVWSVAGACSRGGPERRRGYTLLWLLALTGNVGLLVAGDVLTFYTSFAVMTFAAYGLVVHTRTPAARRAGRVYMVLALVGETALLAGLMLAVTEAGAVRTVDVAAAVAASPRQDLLVLLLLLGLGIKAGVFGLHVWLPLAHPAAPFPASAALSGSMIKAGLAGWVHLLPVGQVALTGWSDVVVALGVVTAFAGVLLGLAQRDPKVVLAYSSVSQMGFVTVLVGVALRDVQVAPLAVAGAAVYALHHGLAKAALFLGTGLVRRVPVGTGRTVLLVGSAFAAASLAGAPATSGAAAKSWLKGALDLVARGDGIGLAMAFAATGTTVLMVRFMALLVAVPAADGPRAAGRGVLVPWTALLGAVATVTAVLPARLLVTLEVPAAQLVRDSVWPVALGLALAGVAWLVDRRHPVAVPPLPAGDLVVVGEGAVTATGRALGGARARA</sequence>
<dbReference type="PANTHER" id="PTHR42703">
    <property type="entry name" value="NADH DEHYDROGENASE"/>
    <property type="match status" value="1"/>
</dbReference>
<comment type="subcellular location">
    <subcellularLocation>
        <location evidence="1">Cell membrane</location>
        <topology evidence="1">Multi-pass membrane protein</topology>
    </subcellularLocation>
    <subcellularLocation>
        <location evidence="7">Membrane</location>
        <topology evidence="7">Multi-pass membrane protein</topology>
    </subcellularLocation>
</comment>
<feature type="domain" description="NADH:quinone oxidoreductase/Mrp antiporter transmembrane" evidence="9">
    <location>
        <begin position="114"/>
        <end position="337"/>
    </location>
</feature>
<evidence type="ECO:0000313" key="11">
    <source>
        <dbReference type="Proteomes" id="UP000054314"/>
    </source>
</evidence>
<feature type="transmembrane region" description="Helical" evidence="8">
    <location>
        <begin position="283"/>
        <end position="303"/>
    </location>
</feature>
<feature type="transmembrane region" description="Helical" evidence="8">
    <location>
        <begin position="30"/>
        <end position="51"/>
    </location>
</feature>
<protein>
    <submittedName>
        <fullName evidence="10">NADH/ubiquinone/plastoquinone (Complex I)</fullName>
    </submittedName>
</protein>
<comment type="caution">
    <text evidence="10">The sequence shown here is derived from an EMBL/GenBank/DDBJ whole genome shotgun (WGS) entry which is preliminary data.</text>
</comment>
<dbReference type="Pfam" id="PF00361">
    <property type="entry name" value="Proton_antipo_M"/>
    <property type="match status" value="1"/>
</dbReference>
<comment type="similarity">
    <text evidence="2">Belongs to the CPA3 antiporters (TC 2.A.63) subunit D family.</text>
</comment>
<keyword evidence="10" id="KW-0830">Ubiquinone</keyword>
<proteinExistence type="inferred from homology"/>
<dbReference type="AlphaFoldDB" id="A0A0A0BZX2"/>
<dbReference type="RefSeq" id="WP_035060646.1">
    <property type="nucleotide sequence ID" value="NZ_AXCZ01000092.1"/>
</dbReference>
<feature type="transmembrane region" description="Helical" evidence="8">
    <location>
        <begin position="464"/>
        <end position="480"/>
    </location>
</feature>
<dbReference type="InterPro" id="IPR050586">
    <property type="entry name" value="CPA3_Na-H_Antiporter_D"/>
</dbReference>